<dbReference type="AlphaFoldDB" id="A0AAE0S173"/>
<reference evidence="1" key="1">
    <citation type="journal article" date="2021" name="Genome Biol. Evol.">
        <title>A High-Quality Reference Genome for a Parasitic Bivalve with Doubly Uniparental Inheritance (Bivalvia: Unionida).</title>
        <authorList>
            <person name="Smith C.H."/>
        </authorList>
    </citation>
    <scope>NUCLEOTIDE SEQUENCE</scope>
    <source>
        <strain evidence="1">CHS0354</strain>
    </source>
</reference>
<evidence type="ECO:0000313" key="1">
    <source>
        <dbReference type="EMBL" id="KAK3583075.1"/>
    </source>
</evidence>
<accession>A0AAE0S173</accession>
<sequence>MTITSNYKTPIIEITFNQFTSSSHELIKTAVNDPEKNSTGYMTTWIVFAIDGCDKMFSIAKFNYN</sequence>
<reference evidence="1" key="3">
    <citation type="submission" date="2023-05" db="EMBL/GenBank/DDBJ databases">
        <authorList>
            <person name="Smith C.H."/>
        </authorList>
    </citation>
    <scope>NUCLEOTIDE SEQUENCE</scope>
    <source>
        <strain evidence="1">CHS0354</strain>
        <tissue evidence="1">Mantle</tissue>
    </source>
</reference>
<dbReference type="EMBL" id="JAEAOA010000312">
    <property type="protein sequence ID" value="KAK3583075.1"/>
    <property type="molecule type" value="Genomic_DNA"/>
</dbReference>
<evidence type="ECO:0000313" key="2">
    <source>
        <dbReference type="Proteomes" id="UP001195483"/>
    </source>
</evidence>
<reference evidence="1" key="2">
    <citation type="journal article" date="2021" name="Genome Biol. Evol.">
        <title>Developing a high-quality reference genome for a parasitic bivalve with doubly uniparental inheritance (Bivalvia: Unionida).</title>
        <authorList>
            <person name="Smith C.H."/>
        </authorList>
    </citation>
    <scope>NUCLEOTIDE SEQUENCE</scope>
    <source>
        <strain evidence="1">CHS0354</strain>
        <tissue evidence="1">Mantle</tissue>
    </source>
</reference>
<name>A0AAE0S173_9BIVA</name>
<organism evidence="1 2">
    <name type="scientific">Potamilus streckersoni</name>
    <dbReference type="NCBI Taxonomy" id="2493646"/>
    <lineage>
        <taxon>Eukaryota</taxon>
        <taxon>Metazoa</taxon>
        <taxon>Spiralia</taxon>
        <taxon>Lophotrochozoa</taxon>
        <taxon>Mollusca</taxon>
        <taxon>Bivalvia</taxon>
        <taxon>Autobranchia</taxon>
        <taxon>Heteroconchia</taxon>
        <taxon>Palaeoheterodonta</taxon>
        <taxon>Unionida</taxon>
        <taxon>Unionoidea</taxon>
        <taxon>Unionidae</taxon>
        <taxon>Ambleminae</taxon>
        <taxon>Lampsilini</taxon>
        <taxon>Potamilus</taxon>
    </lineage>
</organism>
<keyword evidence="2" id="KW-1185">Reference proteome</keyword>
<proteinExistence type="predicted"/>
<dbReference type="Proteomes" id="UP001195483">
    <property type="component" value="Unassembled WGS sequence"/>
</dbReference>
<gene>
    <name evidence="1" type="ORF">CHS0354_004020</name>
</gene>
<protein>
    <submittedName>
        <fullName evidence="1">Uncharacterized protein</fullName>
    </submittedName>
</protein>
<comment type="caution">
    <text evidence="1">The sequence shown here is derived from an EMBL/GenBank/DDBJ whole genome shotgun (WGS) entry which is preliminary data.</text>
</comment>